<dbReference type="InterPro" id="IPR049808">
    <property type="entry name" value="CONSTANS-like_Bbox1"/>
</dbReference>
<dbReference type="CDD" id="cd19821">
    <property type="entry name" value="Bbox1_BBX-like"/>
    <property type="match status" value="1"/>
</dbReference>
<dbReference type="SMART" id="SM00336">
    <property type="entry name" value="BBOX"/>
    <property type="match status" value="1"/>
</dbReference>
<feature type="compositionally biased region" description="Low complexity" evidence="4">
    <location>
        <begin position="114"/>
        <end position="123"/>
    </location>
</feature>
<dbReference type="Proteomes" id="UP001151760">
    <property type="component" value="Unassembled WGS sequence"/>
</dbReference>
<evidence type="ECO:0000256" key="1">
    <source>
        <dbReference type="ARBA" id="ARBA00022723"/>
    </source>
</evidence>
<keyword evidence="1" id="KW-0479">Metal-binding</keyword>
<reference evidence="6" key="2">
    <citation type="submission" date="2022-01" db="EMBL/GenBank/DDBJ databases">
        <authorList>
            <person name="Yamashiro T."/>
            <person name="Shiraishi A."/>
            <person name="Satake H."/>
            <person name="Nakayama K."/>
        </authorList>
    </citation>
    <scope>NUCLEOTIDE SEQUENCE</scope>
</reference>
<accession>A0ABQ5ANJ8</accession>
<organism evidence="6 7">
    <name type="scientific">Tanacetum coccineum</name>
    <dbReference type="NCBI Taxonomy" id="301880"/>
    <lineage>
        <taxon>Eukaryota</taxon>
        <taxon>Viridiplantae</taxon>
        <taxon>Streptophyta</taxon>
        <taxon>Embryophyta</taxon>
        <taxon>Tracheophyta</taxon>
        <taxon>Spermatophyta</taxon>
        <taxon>Magnoliopsida</taxon>
        <taxon>eudicotyledons</taxon>
        <taxon>Gunneridae</taxon>
        <taxon>Pentapetalae</taxon>
        <taxon>asterids</taxon>
        <taxon>campanulids</taxon>
        <taxon>Asterales</taxon>
        <taxon>Asteraceae</taxon>
        <taxon>Asteroideae</taxon>
        <taxon>Anthemideae</taxon>
        <taxon>Anthemidinae</taxon>
        <taxon>Tanacetum</taxon>
    </lineage>
</organism>
<keyword evidence="2" id="KW-0863">Zinc-finger</keyword>
<keyword evidence="7" id="KW-1185">Reference proteome</keyword>
<gene>
    <name evidence="6" type="ORF">Tco_0823990</name>
</gene>
<keyword evidence="3" id="KW-0862">Zinc</keyword>
<name>A0ABQ5ANJ8_9ASTR</name>
<evidence type="ECO:0000313" key="7">
    <source>
        <dbReference type="Proteomes" id="UP001151760"/>
    </source>
</evidence>
<evidence type="ECO:0000313" key="6">
    <source>
        <dbReference type="EMBL" id="GJT02821.1"/>
    </source>
</evidence>
<reference evidence="6" key="1">
    <citation type="journal article" date="2022" name="Int. J. Mol. Sci.">
        <title>Draft Genome of Tanacetum Coccineum: Genomic Comparison of Closely Related Tanacetum-Family Plants.</title>
        <authorList>
            <person name="Yamashiro T."/>
            <person name="Shiraishi A."/>
            <person name="Nakayama K."/>
            <person name="Satake H."/>
        </authorList>
    </citation>
    <scope>NUCLEOTIDE SEQUENCE</scope>
</reference>
<dbReference type="EMBL" id="BQNB010012377">
    <property type="protein sequence ID" value="GJT02821.1"/>
    <property type="molecule type" value="Genomic_DNA"/>
</dbReference>
<evidence type="ECO:0000256" key="2">
    <source>
        <dbReference type="ARBA" id="ARBA00022771"/>
    </source>
</evidence>
<proteinExistence type="predicted"/>
<evidence type="ECO:0000259" key="5">
    <source>
        <dbReference type="SMART" id="SM00336"/>
    </source>
</evidence>
<dbReference type="InterPro" id="IPR000315">
    <property type="entry name" value="Znf_B-box"/>
</dbReference>
<evidence type="ECO:0000256" key="3">
    <source>
        <dbReference type="ARBA" id="ARBA00022833"/>
    </source>
</evidence>
<feature type="region of interest" description="Disordered" evidence="4">
    <location>
        <begin position="113"/>
        <end position="189"/>
    </location>
</feature>
<feature type="domain" description="B box-type" evidence="5">
    <location>
        <begin position="5"/>
        <end position="51"/>
    </location>
</feature>
<dbReference type="Pfam" id="PF00643">
    <property type="entry name" value="zf-B_box"/>
    <property type="match status" value="1"/>
</dbReference>
<dbReference type="PANTHER" id="PTHR31717">
    <property type="entry name" value="ZINC FINGER PROTEIN CONSTANS-LIKE 10"/>
    <property type="match status" value="1"/>
</dbReference>
<comment type="caution">
    <text evidence="6">The sequence shown here is derived from an EMBL/GenBank/DDBJ whole genome shotgun (WGS) entry which is preliminary data.</text>
</comment>
<protein>
    <submittedName>
        <fullName evidence="6">Zinc finger protein CONSTANS-LIKE 1-like protein</fullName>
    </submittedName>
</protein>
<dbReference type="PANTHER" id="PTHR31717:SF76">
    <property type="entry name" value="B-BOX-TYPE ZINC FINGER-RELATED"/>
    <property type="match status" value="1"/>
</dbReference>
<evidence type="ECO:0000256" key="4">
    <source>
        <dbReference type="SAM" id="MobiDB-lite"/>
    </source>
</evidence>
<feature type="compositionally biased region" description="Basic and acidic residues" evidence="4">
    <location>
        <begin position="159"/>
        <end position="175"/>
    </location>
</feature>
<sequence length="189" mass="20342">MKLLNKMKKCELCKSTATIHCDSDRANLCWTCDANVHSANFLVAKHLRNLLCHVCHSPTPWAASGEKLSSSTVSVCGTCVAKGVTTNDDKEEKVGCSDGTSCTDGFVIDNKAMPPAASSSSSEEVFKGDKGVSMNRKRRNVVPDLNSEPTLLRSRRAKDRLEGGDRLGSAEKPRLDPNCSLAEPTGVDD</sequence>